<sequence length="450" mass="50816">MEEEQENVAQVGKWVGRLEEFVASLDDIEGDGPFDFCVNAADAWKDGVSPDTAPPPTSPAMVIVIETFRALAQAMNAAMTDYANTPDARDRMTRAATQGSLQNVLGGIVRDGHRWLSEGVPSANEIRQRIESVGASFRAAQEAAQQQMDQDAADDAAAATDPYGAILGYRDPSIDVAIIFTKVCSFTEDENNRYRDAYDRLRQMLDSELLQHISDESNRFCDVLIGVTTDLRDSRISLVDEDAIDERRRRLRSALISFTSALHSHKDQSIRSVRDAFGRRTPQEQALLNLFDDLLSTSFEYRWLVKMRDALLHGDINAFKYDFTARLHGEPAVNVYMDRDYMLHFTREARESWLKRRELEQMTSDPNVLDMINAIRPLIGKLQEKLDAILYPNTADDAATVRELIGRFDGRRGLYALQTGPGFTRRMQVPPYMRLAPRVLAFADNYDTSN</sequence>
<name>A0A164LMK1_9NOCA</name>
<proteinExistence type="predicted"/>
<organism evidence="1 2">
    <name type="scientific">Nocardia terpenica</name>
    <dbReference type="NCBI Taxonomy" id="455432"/>
    <lineage>
        <taxon>Bacteria</taxon>
        <taxon>Bacillati</taxon>
        <taxon>Actinomycetota</taxon>
        <taxon>Actinomycetes</taxon>
        <taxon>Mycobacteriales</taxon>
        <taxon>Nocardiaceae</taxon>
        <taxon>Nocardia</taxon>
    </lineage>
</organism>
<dbReference type="OrthoDB" id="4569331at2"/>
<evidence type="ECO:0000313" key="1">
    <source>
        <dbReference type="EMBL" id="KZM72572.1"/>
    </source>
</evidence>
<protein>
    <submittedName>
        <fullName evidence="1">Uncharacterized protein</fullName>
    </submittedName>
</protein>
<accession>A0A164LMK1</accession>
<comment type="caution">
    <text evidence="1">The sequence shown here is derived from an EMBL/GenBank/DDBJ whole genome shotgun (WGS) entry which is preliminary data.</text>
</comment>
<dbReference type="AlphaFoldDB" id="A0A164LMK1"/>
<reference evidence="1 2" key="1">
    <citation type="submission" date="2016-04" db="EMBL/GenBank/DDBJ databases">
        <authorList>
            <person name="Evans L.H."/>
            <person name="Alamgir A."/>
            <person name="Owens N."/>
            <person name="Weber N.D."/>
            <person name="Virtaneva K."/>
            <person name="Barbian K."/>
            <person name="Babar A."/>
            <person name="Rosenke K."/>
        </authorList>
    </citation>
    <scope>NUCLEOTIDE SEQUENCE [LARGE SCALE GENOMIC DNA]</scope>
    <source>
        <strain evidence="1 2">IFM 0406</strain>
    </source>
</reference>
<dbReference type="EMBL" id="LWGR01000007">
    <property type="protein sequence ID" value="KZM72572.1"/>
    <property type="molecule type" value="Genomic_DNA"/>
</dbReference>
<evidence type="ECO:0000313" key="2">
    <source>
        <dbReference type="Proteomes" id="UP000076512"/>
    </source>
</evidence>
<dbReference type="Proteomes" id="UP000076512">
    <property type="component" value="Unassembled WGS sequence"/>
</dbReference>
<gene>
    <name evidence="1" type="ORF">AWN90_27625</name>
</gene>
<keyword evidence="2" id="KW-1185">Reference proteome</keyword>
<dbReference type="RefSeq" id="WP_067588607.1">
    <property type="nucleotide sequence ID" value="NZ_JABMCZ010000005.1"/>
</dbReference>